<dbReference type="Pfam" id="PF08352">
    <property type="entry name" value="oligo_HPY"/>
    <property type="match status" value="1"/>
</dbReference>
<dbReference type="NCBIfam" id="TIGR01727">
    <property type="entry name" value="oligo_HPY"/>
    <property type="match status" value="1"/>
</dbReference>
<dbReference type="InterPro" id="IPR017871">
    <property type="entry name" value="ABC_transporter-like_CS"/>
</dbReference>
<dbReference type="InterPro" id="IPR027417">
    <property type="entry name" value="P-loop_NTPase"/>
</dbReference>
<keyword evidence="5" id="KW-0547">Nucleotide-binding</keyword>
<keyword evidence="10" id="KW-1185">Reference proteome</keyword>
<dbReference type="CDD" id="cd03257">
    <property type="entry name" value="ABC_NikE_OppD_transporters"/>
    <property type="match status" value="1"/>
</dbReference>
<comment type="similarity">
    <text evidence="2">Belongs to the ABC transporter superfamily.</text>
</comment>
<dbReference type="InterPro" id="IPR003439">
    <property type="entry name" value="ABC_transporter-like_ATP-bd"/>
</dbReference>
<keyword evidence="6 9" id="KW-0067">ATP-binding</keyword>
<dbReference type="Proteomes" id="UP001589836">
    <property type="component" value="Unassembled WGS sequence"/>
</dbReference>
<dbReference type="PROSITE" id="PS50893">
    <property type="entry name" value="ABC_TRANSPORTER_2"/>
    <property type="match status" value="1"/>
</dbReference>
<accession>A0ABV6LSI8</accession>
<evidence type="ECO:0000256" key="6">
    <source>
        <dbReference type="ARBA" id="ARBA00022840"/>
    </source>
</evidence>
<dbReference type="RefSeq" id="WP_377350579.1">
    <property type="nucleotide sequence ID" value="NZ_JBHLTP010000013.1"/>
</dbReference>
<name>A0ABV6LSI8_9BACI</name>
<keyword evidence="7" id="KW-0472">Membrane</keyword>
<proteinExistence type="inferred from homology"/>
<sequence>MTDKAILTVDNLHTHFFTKSGVVKAVDGVSFNVKPGETLGIVGESGSGKSITAMSIMRLIKDPPGKIVEGNITFKGEDLLAKSAKEMRSIRGDRISMVFQDPMTSLNPVFTIEKQLVETIRAHRDVTKKQAVERAVELLDLVGIPSARSRLRSYPHEFSGGMRQRVMIALALSCDPEVLIADEPTTALDVTIQAQILELLARLQKELGMAIIMITHDLGVVAEVCDRVMVMYAGKPVEFADVAELFEHPKHPYTWGLLSSIPTIANKKERLDAIKGIPPDLRALPAGCSFAPRCKHAMEACQHVDPGYVEARRNHQVRCLLYEEKEVAMK</sequence>
<dbReference type="InterPro" id="IPR013563">
    <property type="entry name" value="Oligopep_ABC_C"/>
</dbReference>
<evidence type="ECO:0000313" key="9">
    <source>
        <dbReference type="EMBL" id="MFC0525376.1"/>
    </source>
</evidence>
<evidence type="ECO:0000256" key="2">
    <source>
        <dbReference type="ARBA" id="ARBA00005417"/>
    </source>
</evidence>
<comment type="subcellular location">
    <subcellularLocation>
        <location evidence="1">Cell membrane</location>
        <topology evidence="1">Peripheral membrane protein</topology>
    </subcellularLocation>
</comment>
<evidence type="ECO:0000313" key="10">
    <source>
        <dbReference type="Proteomes" id="UP001589836"/>
    </source>
</evidence>
<dbReference type="SMART" id="SM00382">
    <property type="entry name" value="AAA"/>
    <property type="match status" value="1"/>
</dbReference>
<keyword evidence="4" id="KW-1003">Cell membrane</keyword>
<evidence type="ECO:0000256" key="1">
    <source>
        <dbReference type="ARBA" id="ARBA00004202"/>
    </source>
</evidence>
<dbReference type="PROSITE" id="PS00211">
    <property type="entry name" value="ABC_TRANSPORTER_1"/>
    <property type="match status" value="1"/>
</dbReference>
<dbReference type="InterPro" id="IPR050388">
    <property type="entry name" value="ABC_Ni/Peptide_Import"/>
</dbReference>
<dbReference type="GO" id="GO:0005524">
    <property type="term" value="F:ATP binding"/>
    <property type="evidence" value="ECO:0007669"/>
    <property type="project" value="UniProtKB-KW"/>
</dbReference>
<evidence type="ECO:0000256" key="3">
    <source>
        <dbReference type="ARBA" id="ARBA00022448"/>
    </source>
</evidence>
<keyword evidence="3" id="KW-0813">Transport</keyword>
<gene>
    <name evidence="9" type="ORF">ACFFGV_17470</name>
</gene>
<evidence type="ECO:0000259" key="8">
    <source>
        <dbReference type="PROSITE" id="PS50893"/>
    </source>
</evidence>
<dbReference type="InterPro" id="IPR003593">
    <property type="entry name" value="AAA+_ATPase"/>
</dbReference>
<dbReference type="PANTHER" id="PTHR43297:SF2">
    <property type="entry name" value="DIPEPTIDE TRANSPORT ATP-BINDING PROTEIN DPPD"/>
    <property type="match status" value="1"/>
</dbReference>
<dbReference type="PANTHER" id="PTHR43297">
    <property type="entry name" value="OLIGOPEPTIDE TRANSPORT ATP-BINDING PROTEIN APPD"/>
    <property type="match status" value="1"/>
</dbReference>
<dbReference type="SUPFAM" id="SSF52540">
    <property type="entry name" value="P-loop containing nucleoside triphosphate hydrolases"/>
    <property type="match status" value="1"/>
</dbReference>
<organism evidence="9 10">
    <name type="scientific">Pontibacillus salicampi</name>
    <dbReference type="NCBI Taxonomy" id="1449801"/>
    <lineage>
        <taxon>Bacteria</taxon>
        <taxon>Bacillati</taxon>
        <taxon>Bacillota</taxon>
        <taxon>Bacilli</taxon>
        <taxon>Bacillales</taxon>
        <taxon>Bacillaceae</taxon>
        <taxon>Pontibacillus</taxon>
    </lineage>
</organism>
<dbReference type="Pfam" id="PF00005">
    <property type="entry name" value="ABC_tran"/>
    <property type="match status" value="1"/>
</dbReference>
<comment type="caution">
    <text evidence="9">The sequence shown here is derived from an EMBL/GenBank/DDBJ whole genome shotgun (WGS) entry which is preliminary data.</text>
</comment>
<evidence type="ECO:0000256" key="7">
    <source>
        <dbReference type="ARBA" id="ARBA00023136"/>
    </source>
</evidence>
<dbReference type="Gene3D" id="3.40.50.300">
    <property type="entry name" value="P-loop containing nucleotide triphosphate hydrolases"/>
    <property type="match status" value="1"/>
</dbReference>
<dbReference type="EMBL" id="JBHLTP010000013">
    <property type="protein sequence ID" value="MFC0525376.1"/>
    <property type="molecule type" value="Genomic_DNA"/>
</dbReference>
<reference evidence="9 10" key="1">
    <citation type="submission" date="2024-09" db="EMBL/GenBank/DDBJ databases">
        <authorList>
            <person name="Sun Q."/>
            <person name="Mori K."/>
        </authorList>
    </citation>
    <scope>NUCLEOTIDE SEQUENCE [LARGE SCALE GENOMIC DNA]</scope>
    <source>
        <strain evidence="9 10">NCAIM B.02529</strain>
    </source>
</reference>
<evidence type="ECO:0000256" key="4">
    <source>
        <dbReference type="ARBA" id="ARBA00022475"/>
    </source>
</evidence>
<feature type="domain" description="ABC transporter" evidence="8">
    <location>
        <begin position="7"/>
        <end position="258"/>
    </location>
</feature>
<evidence type="ECO:0000256" key="5">
    <source>
        <dbReference type="ARBA" id="ARBA00022741"/>
    </source>
</evidence>
<protein>
    <submittedName>
        <fullName evidence="9">ABC transporter ATP-binding protein</fullName>
    </submittedName>
</protein>